<dbReference type="Proteomes" id="UP001303115">
    <property type="component" value="Unassembled WGS sequence"/>
</dbReference>
<feature type="region of interest" description="Disordered" evidence="1">
    <location>
        <begin position="1"/>
        <end position="58"/>
    </location>
</feature>
<feature type="compositionally biased region" description="Polar residues" evidence="1">
    <location>
        <begin position="22"/>
        <end position="42"/>
    </location>
</feature>
<dbReference type="AlphaFoldDB" id="A0AAN6PFS2"/>
<dbReference type="InterPro" id="IPR046670">
    <property type="entry name" value="DUF6540"/>
</dbReference>
<protein>
    <submittedName>
        <fullName evidence="2">Uncharacterized protein</fullName>
    </submittedName>
</protein>
<evidence type="ECO:0000313" key="2">
    <source>
        <dbReference type="EMBL" id="KAK4039887.1"/>
    </source>
</evidence>
<name>A0AAN6PFS2_9PEZI</name>
<dbReference type="EMBL" id="MU854389">
    <property type="protein sequence ID" value="KAK4039887.1"/>
    <property type="molecule type" value="Genomic_DNA"/>
</dbReference>
<evidence type="ECO:0000256" key="1">
    <source>
        <dbReference type="SAM" id="MobiDB-lite"/>
    </source>
</evidence>
<evidence type="ECO:0000313" key="3">
    <source>
        <dbReference type="Proteomes" id="UP001303115"/>
    </source>
</evidence>
<accession>A0AAN6PFS2</accession>
<dbReference type="SUPFAM" id="SSF101447">
    <property type="entry name" value="Formin homology 2 domain (FH2 domain)"/>
    <property type="match status" value="1"/>
</dbReference>
<gene>
    <name evidence="2" type="ORF">C8A01DRAFT_16167</name>
</gene>
<keyword evidence="3" id="KW-1185">Reference proteome</keyword>
<reference evidence="3" key="1">
    <citation type="journal article" date="2023" name="Mol. Phylogenet. Evol.">
        <title>Genome-scale phylogeny and comparative genomics of the fungal order Sordariales.</title>
        <authorList>
            <person name="Hensen N."/>
            <person name="Bonometti L."/>
            <person name="Westerberg I."/>
            <person name="Brannstrom I.O."/>
            <person name="Guillou S."/>
            <person name="Cros-Aarteil S."/>
            <person name="Calhoun S."/>
            <person name="Haridas S."/>
            <person name="Kuo A."/>
            <person name="Mondo S."/>
            <person name="Pangilinan J."/>
            <person name="Riley R."/>
            <person name="LaButti K."/>
            <person name="Andreopoulos B."/>
            <person name="Lipzen A."/>
            <person name="Chen C."/>
            <person name="Yan M."/>
            <person name="Daum C."/>
            <person name="Ng V."/>
            <person name="Clum A."/>
            <person name="Steindorff A."/>
            <person name="Ohm R.A."/>
            <person name="Martin F."/>
            <person name="Silar P."/>
            <person name="Natvig D.O."/>
            <person name="Lalanne C."/>
            <person name="Gautier V."/>
            <person name="Ament-Velasquez S.L."/>
            <person name="Kruys A."/>
            <person name="Hutchinson M.I."/>
            <person name="Powell A.J."/>
            <person name="Barry K."/>
            <person name="Miller A.N."/>
            <person name="Grigoriev I.V."/>
            <person name="Debuchy R."/>
            <person name="Gladieux P."/>
            <person name="Hiltunen Thoren M."/>
            <person name="Johannesson H."/>
        </authorList>
    </citation>
    <scope>NUCLEOTIDE SEQUENCE [LARGE SCALE GENOMIC DNA]</scope>
    <source>
        <strain evidence="3">CBS 284.82</strain>
    </source>
</reference>
<feature type="compositionally biased region" description="Pro residues" evidence="1">
    <location>
        <begin position="1"/>
        <end position="20"/>
    </location>
</feature>
<sequence>MSAPPLPGPPPPPPPPPPFPILTSTPRSSNPQHDPNNPQTGKNPPPPQTTAIDLGIPSSPPHADSVLVSLLMHNGWPFADHWEYFFVSPDDPEKGVVVLAAGDVRGGFWLEVKRGWHFDSLELQGRVRMVRLGWVAGEGVFEGERDGEVLVEGVPRCEFERILFKVPAPEKTLRAVDSNQGEPGKRTRITQRNCQTWVVESAEQLVREGIFEQRVVDYLRATSIMT</sequence>
<comment type="caution">
    <text evidence="2">The sequence shown here is derived from an EMBL/GenBank/DDBJ whole genome shotgun (WGS) entry which is preliminary data.</text>
</comment>
<organism evidence="2 3">
    <name type="scientific">Parachaetomium inaequale</name>
    <dbReference type="NCBI Taxonomy" id="2588326"/>
    <lineage>
        <taxon>Eukaryota</taxon>
        <taxon>Fungi</taxon>
        <taxon>Dikarya</taxon>
        <taxon>Ascomycota</taxon>
        <taxon>Pezizomycotina</taxon>
        <taxon>Sordariomycetes</taxon>
        <taxon>Sordariomycetidae</taxon>
        <taxon>Sordariales</taxon>
        <taxon>Chaetomiaceae</taxon>
        <taxon>Parachaetomium</taxon>
    </lineage>
</organism>
<proteinExistence type="predicted"/>
<dbReference type="Pfam" id="PF20174">
    <property type="entry name" value="DUF6540"/>
    <property type="match status" value="1"/>
</dbReference>